<organism evidence="2 3">
    <name type="scientific">Aquirufa aurantiipilula</name>
    <dbReference type="NCBI Taxonomy" id="2696561"/>
    <lineage>
        <taxon>Bacteria</taxon>
        <taxon>Pseudomonadati</taxon>
        <taxon>Bacteroidota</taxon>
        <taxon>Cytophagia</taxon>
        <taxon>Cytophagales</taxon>
        <taxon>Flectobacillaceae</taxon>
        <taxon>Aquirufa</taxon>
    </lineage>
</organism>
<dbReference type="Gene3D" id="1.10.10.1710">
    <property type="entry name" value="Deoxyribodipyrimidine photolyase-related"/>
    <property type="match status" value="1"/>
</dbReference>
<sequence>MKAFLIFPHQLFEEALDLPKDQTCYLIESDLYFKQYNFHKQKLLFHRASLQYFANVLTQQGFQVCYIEAQDPKSDVIELISSLQQEGLSELSYFDTHDYLLERRIHRICHVPKNIIPSPNFLNQDVQILGNKKTYFQTAFYIQQRKNLHILLDEQQNPLGGQWTFDTENRKKIPKNTYIPQPFPSLASSPYIQEAIHYVQIHFPNNPGSLETPFISGYYPCTHVDAKLALDQFIQERLTHFGIYEDAIVAQESTLFHSVLSPLINVGLLNPVKIISKIAQAQAPLNSLEGFIRQIIGWREFVQLLYQKIGTQQRTSNYWQFTKEMPEAFYTATTGIEPVDMSIRKLLKSGYSHHIERLMILGNFMLLCEIKPNAVYQWFMEMYIDAYDWVMVPNVYGMSQFSDGGLMTTKPYICGSNYILKMSDYKKGPWQAVWDGLFWRFLDKQRATFSKNPRWAMLISTWDKMPSDKKESHLLHAENYLATLFPSVS</sequence>
<dbReference type="InterPro" id="IPR052551">
    <property type="entry name" value="UV-DNA_repair_photolyase"/>
</dbReference>
<reference evidence="2 3" key="1">
    <citation type="submission" date="2023-03" db="EMBL/GenBank/DDBJ databases">
        <title>Genome sequencing of Aquirufa.</title>
        <authorList>
            <person name="Pitt A."/>
            <person name="Hahn M.W."/>
        </authorList>
    </citation>
    <scope>NUCLEOTIDE SEQUENCE [LARGE SCALE GENOMIC DNA]</scope>
    <source>
        <strain evidence="2 3">WAEICH-18A</strain>
    </source>
</reference>
<dbReference type="EMBL" id="JARJOW010000007">
    <property type="protein sequence ID" value="MDF5691325.1"/>
    <property type="molecule type" value="Genomic_DNA"/>
</dbReference>
<dbReference type="Gene3D" id="3.40.50.620">
    <property type="entry name" value="HUPs"/>
    <property type="match status" value="1"/>
</dbReference>
<keyword evidence="3" id="KW-1185">Reference proteome</keyword>
<name>A0ABT6BLG6_9BACT</name>
<dbReference type="SUPFAM" id="SSF48173">
    <property type="entry name" value="Cryptochrome/photolyase FAD-binding domain"/>
    <property type="match status" value="1"/>
</dbReference>
<accession>A0ABT6BLG6</accession>
<feature type="domain" description="Cryptochrome/DNA photolyase FAD-binding" evidence="1">
    <location>
        <begin position="296"/>
        <end position="386"/>
    </location>
</feature>
<protein>
    <submittedName>
        <fullName evidence="2">Cryptochrome/photolyase family protein</fullName>
    </submittedName>
</protein>
<evidence type="ECO:0000313" key="2">
    <source>
        <dbReference type="EMBL" id="MDF5691325.1"/>
    </source>
</evidence>
<dbReference type="Gene3D" id="1.10.579.10">
    <property type="entry name" value="DNA Cyclobutane Dipyrimidine Photolyase, subunit A, domain 3"/>
    <property type="match status" value="1"/>
</dbReference>
<dbReference type="InterPro" id="IPR007357">
    <property type="entry name" value="PhrB-like"/>
</dbReference>
<evidence type="ECO:0000259" key="1">
    <source>
        <dbReference type="Pfam" id="PF03441"/>
    </source>
</evidence>
<proteinExistence type="predicted"/>
<dbReference type="Pfam" id="PF04244">
    <property type="entry name" value="DPRP"/>
    <property type="match status" value="1"/>
</dbReference>
<dbReference type="Gene3D" id="1.25.40.80">
    <property type="match status" value="1"/>
</dbReference>
<dbReference type="Pfam" id="PF03441">
    <property type="entry name" value="FAD_binding_7"/>
    <property type="match status" value="1"/>
</dbReference>
<dbReference type="PANTHER" id="PTHR38657">
    <property type="entry name" value="SLR1343 PROTEIN"/>
    <property type="match status" value="1"/>
</dbReference>
<evidence type="ECO:0000313" key="3">
    <source>
        <dbReference type="Proteomes" id="UP001321344"/>
    </source>
</evidence>
<gene>
    <name evidence="2" type="ORF">PQG43_10650</name>
</gene>
<dbReference type="InterPro" id="IPR005101">
    <property type="entry name" value="Cryptochr/Photolyase_FAD-bd"/>
</dbReference>
<comment type="caution">
    <text evidence="2">The sequence shown here is derived from an EMBL/GenBank/DDBJ whole genome shotgun (WGS) entry which is preliminary data.</text>
</comment>
<dbReference type="RefSeq" id="WP_276344631.1">
    <property type="nucleotide sequence ID" value="NZ_JARJOW010000007.1"/>
</dbReference>
<dbReference type="Proteomes" id="UP001321344">
    <property type="component" value="Unassembled WGS sequence"/>
</dbReference>
<dbReference type="InterPro" id="IPR014729">
    <property type="entry name" value="Rossmann-like_a/b/a_fold"/>
</dbReference>
<dbReference type="PANTHER" id="PTHR38657:SF1">
    <property type="entry name" value="SLR1343 PROTEIN"/>
    <property type="match status" value="1"/>
</dbReference>
<dbReference type="InterPro" id="IPR036134">
    <property type="entry name" value="Crypto/Photolyase_FAD-like_sf"/>
</dbReference>